<evidence type="ECO:0000313" key="1">
    <source>
        <dbReference type="EMBL" id="KAK5918741.1"/>
    </source>
</evidence>
<dbReference type="EMBL" id="JAURVH010001525">
    <property type="protein sequence ID" value="KAK5918741.1"/>
    <property type="molecule type" value="Genomic_DNA"/>
</dbReference>
<gene>
    <name evidence="1" type="ORF">CgunFtcFv8_003478</name>
</gene>
<evidence type="ECO:0000313" key="2">
    <source>
        <dbReference type="Proteomes" id="UP001331515"/>
    </source>
</evidence>
<organism evidence="1 2">
    <name type="scientific">Champsocephalus gunnari</name>
    <name type="common">Mackerel icefish</name>
    <dbReference type="NCBI Taxonomy" id="52237"/>
    <lineage>
        <taxon>Eukaryota</taxon>
        <taxon>Metazoa</taxon>
        <taxon>Chordata</taxon>
        <taxon>Craniata</taxon>
        <taxon>Vertebrata</taxon>
        <taxon>Euteleostomi</taxon>
        <taxon>Actinopterygii</taxon>
        <taxon>Neopterygii</taxon>
        <taxon>Teleostei</taxon>
        <taxon>Neoteleostei</taxon>
        <taxon>Acanthomorphata</taxon>
        <taxon>Eupercaria</taxon>
        <taxon>Perciformes</taxon>
        <taxon>Notothenioidei</taxon>
        <taxon>Channichthyidae</taxon>
        <taxon>Champsocephalus</taxon>
    </lineage>
</organism>
<reference evidence="1 2" key="1">
    <citation type="journal article" date="2023" name="Mol. Biol. Evol.">
        <title>Genomics of Secondarily Temperate Adaptation in the Only Non-Antarctic Icefish.</title>
        <authorList>
            <person name="Rivera-Colon A.G."/>
            <person name="Rayamajhi N."/>
            <person name="Minhas B.F."/>
            <person name="Madrigal G."/>
            <person name="Bilyk K.T."/>
            <person name="Yoon V."/>
            <person name="Hune M."/>
            <person name="Gregory S."/>
            <person name="Cheng C.H.C."/>
            <person name="Catchen J.M."/>
        </authorList>
    </citation>
    <scope>NUCLEOTIDE SEQUENCE [LARGE SCALE GENOMIC DNA]</scope>
    <source>
        <tissue evidence="1">White muscle</tissue>
    </source>
</reference>
<dbReference type="AlphaFoldDB" id="A0AAN8HK65"/>
<dbReference type="Proteomes" id="UP001331515">
    <property type="component" value="Unassembled WGS sequence"/>
</dbReference>
<protein>
    <submittedName>
        <fullName evidence="1">Uncharacterized protein</fullName>
    </submittedName>
</protein>
<accession>A0AAN8HK65</accession>
<comment type="caution">
    <text evidence="1">The sequence shown here is derived from an EMBL/GenBank/DDBJ whole genome shotgun (WGS) entry which is preliminary data.</text>
</comment>
<name>A0AAN8HK65_CHAGU</name>
<sequence length="76" mass="8084">MVMCERVVVDVEPGSTRRPASASRQALISDMARQHGDDLCLMSLCQSAISQVFSDLLSAAGPRGLSHSPDSAPRDV</sequence>
<proteinExistence type="predicted"/>
<keyword evidence="2" id="KW-1185">Reference proteome</keyword>